<reference evidence="1" key="1">
    <citation type="submission" date="2019-07" db="EMBL/GenBank/DDBJ databases">
        <authorList>
            <person name="Dittberner H."/>
        </authorList>
    </citation>
    <scope>NUCLEOTIDE SEQUENCE [LARGE SCALE GENOMIC DNA]</scope>
</reference>
<evidence type="ECO:0000313" key="2">
    <source>
        <dbReference type="Proteomes" id="UP000489600"/>
    </source>
</evidence>
<keyword evidence="2" id="KW-1185">Reference proteome</keyword>
<dbReference type="AlphaFoldDB" id="A0A565CV04"/>
<dbReference type="Proteomes" id="UP000489600">
    <property type="component" value="Unassembled WGS sequence"/>
</dbReference>
<evidence type="ECO:0000313" key="1">
    <source>
        <dbReference type="EMBL" id="VVB17236.1"/>
    </source>
</evidence>
<accession>A0A565CV04</accession>
<gene>
    <name evidence="1" type="ORF">ANE_LOCUS27680</name>
</gene>
<organism evidence="1 2">
    <name type="scientific">Arabis nemorensis</name>
    <dbReference type="NCBI Taxonomy" id="586526"/>
    <lineage>
        <taxon>Eukaryota</taxon>
        <taxon>Viridiplantae</taxon>
        <taxon>Streptophyta</taxon>
        <taxon>Embryophyta</taxon>
        <taxon>Tracheophyta</taxon>
        <taxon>Spermatophyta</taxon>
        <taxon>Magnoliopsida</taxon>
        <taxon>eudicotyledons</taxon>
        <taxon>Gunneridae</taxon>
        <taxon>Pentapetalae</taxon>
        <taxon>rosids</taxon>
        <taxon>malvids</taxon>
        <taxon>Brassicales</taxon>
        <taxon>Brassicaceae</taxon>
        <taxon>Arabideae</taxon>
        <taxon>Arabis</taxon>
    </lineage>
</organism>
<name>A0A565CV04_9BRAS</name>
<proteinExistence type="predicted"/>
<evidence type="ECO:0008006" key="3">
    <source>
        <dbReference type="Google" id="ProtNLM"/>
    </source>
</evidence>
<comment type="caution">
    <text evidence="1">The sequence shown here is derived from an EMBL/GenBank/DDBJ whole genome shotgun (WGS) entry which is preliminary data.</text>
</comment>
<protein>
    <recommendedName>
        <fullName evidence="3">Replication factor A C-terminal domain-containing protein</fullName>
    </recommendedName>
</protein>
<dbReference type="EMBL" id="CABITT030000008">
    <property type="protein sequence ID" value="VVB17236.1"/>
    <property type="molecule type" value="Genomic_DNA"/>
</dbReference>
<sequence>MAGLTFPALDAAENLTNMEPPYAAPNAFLQQLQEYRVELAVTDGDHPATFVVFDKEMTKVTTKTAATLTLEAVSIYCTLHLDC</sequence>